<dbReference type="EMBL" id="QDGZ01000003">
    <property type="protein sequence ID" value="PVG83268.1"/>
    <property type="molecule type" value="Genomic_DNA"/>
</dbReference>
<name>A0A2T8FC26_9ACTN</name>
<dbReference type="AlphaFoldDB" id="A0A2T8FC26"/>
<dbReference type="PANTHER" id="PTHR30055">
    <property type="entry name" value="HTH-TYPE TRANSCRIPTIONAL REGULATOR RUTR"/>
    <property type="match status" value="1"/>
</dbReference>
<evidence type="ECO:0000256" key="1">
    <source>
        <dbReference type="ARBA" id="ARBA00023015"/>
    </source>
</evidence>
<protein>
    <recommendedName>
        <fullName evidence="5">HTH tetR-type domain-containing protein</fullName>
    </recommendedName>
</protein>
<keyword evidence="1" id="KW-0805">Transcription regulation</keyword>
<reference evidence="6 7" key="1">
    <citation type="submission" date="2018-04" db="EMBL/GenBank/DDBJ databases">
        <title>Genome of Nocardioides gansuensis WSJ-1.</title>
        <authorList>
            <person name="Wu S."/>
            <person name="Wang G."/>
        </authorList>
    </citation>
    <scope>NUCLEOTIDE SEQUENCE [LARGE SCALE GENOMIC DNA]</scope>
    <source>
        <strain evidence="6 7">WSJ-1</strain>
    </source>
</reference>
<evidence type="ECO:0000256" key="4">
    <source>
        <dbReference type="PROSITE-ProRule" id="PRU00335"/>
    </source>
</evidence>
<dbReference type="InterPro" id="IPR001647">
    <property type="entry name" value="HTH_TetR"/>
</dbReference>
<dbReference type="InterPro" id="IPR009057">
    <property type="entry name" value="Homeodomain-like_sf"/>
</dbReference>
<sequence>MLASCLDRASVATAFHVNVINMKRSYTMTSRADAARQTGERILAAALDHFAAAYYDEVTLDAIAVDAGVSVQTVIRRFGSKEGIVRALVQVSRPRTESQRAEAPVGDIRGAVANLVEHYESEGDLILHVLRQELRVPAYAEVSAHGRRVHAEWIGRVFAPWLDAERGVDRRRMLAQLVAVCDLYTWFLLRRQQGLSQRQTELALVELLEGVLP</sequence>
<keyword evidence="2 4" id="KW-0238">DNA-binding</keyword>
<dbReference type="PANTHER" id="PTHR30055:SF234">
    <property type="entry name" value="HTH-TYPE TRANSCRIPTIONAL REGULATOR BETI"/>
    <property type="match status" value="1"/>
</dbReference>
<dbReference type="GO" id="GO:0003700">
    <property type="term" value="F:DNA-binding transcription factor activity"/>
    <property type="evidence" value="ECO:0007669"/>
    <property type="project" value="TreeGrafter"/>
</dbReference>
<proteinExistence type="predicted"/>
<dbReference type="InterPro" id="IPR050109">
    <property type="entry name" value="HTH-type_TetR-like_transc_reg"/>
</dbReference>
<evidence type="ECO:0000313" key="7">
    <source>
        <dbReference type="Proteomes" id="UP000246018"/>
    </source>
</evidence>
<dbReference type="Proteomes" id="UP000246018">
    <property type="component" value="Unassembled WGS sequence"/>
</dbReference>
<dbReference type="Gene3D" id="1.10.357.10">
    <property type="entry name" value="Tetracycline Repressor, domain 2"/>
    <property type="match status" value="1"/>
</dbReference>
<organism evidence="6 7">
    <name type="scientific">Nocardioides gansuensis</name>
    <dbReference type="NCBI Taxonomy" id="2138300"/>
    <lineage>
        <taxon>Bacteria</taxon>
        <taxon>Bacillati</taxon>
        <taxon>Actinomycetota</taxon>
        <taxon>Actinomycetes</taxon>
        <taxon>Propionibacteriales</taxon>
        <taxon>Nocardioidaceae</taxon>
        <taxon>Nocardioides</taxon>
    </lineage>
</organism>
<evidence type="ECO:0000256" key="2">
    <source>
        <dbReference type="ARBA" id="ARBA00023125"/>
    </source>
</evidence>
<keyword evidence="3" id="KW-0804">Transcription</keyword>
<dbReference type="GO" id="GO:0000976">
    <property type="term" value="F:transcription cis-regulatory region binding"/>
    <property type="evidence" value="ECO:0007669"/>
    <property type="project" value="TreeGrafter"/>
</dbReference>
<evidence type="ECO:0000259" key="5">
    <source>
        <dbReference type="PROSITE" id="PS50977"/>
    </source>
</evidence>
<comment type="caution">
    <text evidence="6">The sequence shown here is derived from an EMBL/GenBank/DDBJ whole genome shotgun (WGS) entry which is preliminary data.</text>
</comment>
<dbReference type="Pfam" id="PF00440">
    <property type="entry name" value="TetR_N"/>
    <property type="match status" value="1"/>
</dbReference>
<evidence type="ECO:0000256" key="3">
    <source>
        <dbReference type="ARBA" id="ARBA00023163"/>
    </source>
</evidence>
<dbReference type="SUPFAM" id="SSF46689">
    <property type="entry name" value="Homeodomain-like"/>
    <property type="match status" value="1"/>
</dbReference>
<accession>A0A2T8FC26</accession>
<keyword evidence="7" id="KW-1185">Reference proteome</keyword>
<evidence type="ECO:0000313" key="6">
    <source>
        <dbReference type="EMBL" id="PVG83268.1"/>
    </source>
</evidence>
<gene>
    <name evidence="6" type="ORF">DDE18_08200</name>
</gene>
<feature type="DNA-binding region" description="H-T-H motif" evidence="4">
    <location>
        <begin position="59"/>
        <end position="78"/>
    </location>
</feature>
<dbReference type="OrthoDB" id="5177743at2"/>
<feature type="domain" description="HTH tetR-type" evidence="5">
    <location>
        <begin position="36"/>
        <end position="96"/>
    </location>
</feature>
<dbReference type="PROSITE" id="PS50977">
    <property type="entry name" value="HTH_TETR_2"/>
    <property type="match status" value="1"/>
</dbReference>